<sequence>MRTAIKDKPDEPFKKPGNINEAEIDAIGGGLPCPGFPTRREFFIKGTEPKNSCLVEKEKDGKVYFVFQEQDPISTDGKNRWQEGINVWMAAQSDERYHPPQELLGGSGQVPKQVGDNDVIVNILAPAQQAQLGTVVDIEAQVLSGKSITNVELWVDGVFVKSKGSSEASSENRYNFTYDFGEGSSGKHKIEIKAKNESGTKGQSDIEVEITS</sequence>
<evidence type="ECO:0000313" key="2">
    <source>
        <dbReference type="Proteomes" id="UP000176628"/>
    </source>
</evidence>
<dbReference type="Pfam" id="PF17957">
    <property type="entry name" value="Big_7"/>
    <property type="match status" value="1"/>
</dbReference>
<dbReference type="EMBL" id="MFAV01000037">
    <property type="protein sequence ID" value="OGD86018.1"/>
    <property type="molecule type" value="Genomic_DNA"/>
</dbReference>
<dbReference type="AlphaFoldDB" id="A0A1F5G2E8"/>
<accession>A0A1F5G2E8</accession>
<organism evidence="1 2">
    <name type="scientific">Candidatus Curtissbacteria bacterium RBG_16_39_7</name>
    <dbReference type="NCBI Taxonomy" id="1797707"/>
    <lineage>
        <taxon>Bacteria</taxon>
        <taxon>Candidatus Curtissiibacteriota</taxon>
    </lineage>
</organism>
<proteinExistence type="predicted"/>
<reference evidence="1 2" key="1">
    <citation type="journal article" date="2016" name="Nat. Commun.">
        <title>Thousands of microbial genomes shed light on interconnected biogeochemical processes in an aquifer system.</title>
        <authorList>
            <person name="Anantharaman K."/>
            <person name="Brown C.T."/>
            <person name="Hug L.A."/>
            <person name="Sharon I."/>
            <person name="Castelle C.J."/>
            <person name="Probst A.J."/>
            <person name="Thomas B.C."/>
            <person name="Singh A."/>
            <person name="Wilkins M.J."/>
            <person name="Karaoz U."/>
            <person name="Brodie E.L."/>
            <person name="Williams K.H."/>
            <person name="Hubbard S.S."/>
            <person name="Banfield J.F."/>
        </authorList>
    </citation>
    <scope>NUCLEOTIDE SEQUENCE [LARGE SCALE GENOMIC DNA]</scope>
</reference>
<gene>
    <name evidence="1" type="ORF">A2Z23_01230</name>
</gene>
<dbReference type="Gene3D" id="2.60.40.10">
    <property type="entry name" value="Immunoglobulins"/>
    <property type="match status" value="1"/>
</dbReference>
<dbReference type="InterPro" id="IPR013783">
    <property type="entry name" value="Ig-like_fold"/>
</dbReference>
<evidence type="ECO:0000313" key="1">
    <source>
        <dbReference type="EMBL" id="OGD86018.1"/>
    </source>
</evidence>
<dbReference type="InterPro" id="IPR012338">
    <property type="entry name" value="Beta-lactam/transpept-like"/>
</dbReference>
<name>A0A1F5G2E8_9BACT</name>
<dbReference type="Gene3D" id="3.40.710.10">
    <property type="entry name" value="DD-peptidase/beta-lactamase superfamily"/>
    <property type="match status" value="1"/>
</dbReference>
<protein>
    <submittedName>
        <fullName evidence="1">Uncharacterized protein</fullName>
    </submittedName>
</protein>
<comment type="caution">
    <text evidence="1">The sequence shown here is derived from an EMBL/GenBank/DDBJ whole genome shotgun (WGS) entry which is preliminary data.</text>
</comment>
<dbReference type="Proteomes" id="UP000176628">
    <property type="component" value="Unassembled WGS sequence"/>
</dbReference>